<sequence>NKNDLYVLKSSVLPNNPRFYPTVANGVVGLVLFGDTMHMAGLYNGRKGESHRARIQSYLQYITTPHSTLWPRRKFIQHMDVGLFQIKLSGIKMFISQKIYAHKLLTNLLVSEITVTCKQPGLCRVKLNDLSGPASDDLNLDYAEILSYNSSFCNLSEETSSPLLNLHVYYSNFPDEISIINRSTSRITRTYVFLLSVGTTRLIAQDFYKRGMEAVSIDSLFRMHSTEWLHTWDSTGLRVITNLQTTQYILSSFYYLLSNFPTIRAQVHPPKFYGVSPGGLTNGGRGEDYWGHVFWDQDFWMAPALLPLYPDLVKKILKYRVGHLPGARVKAATFGYRGADYPWETAYTGLDVCPGIDYVEYEIHVTADIIHLLKQYIYATGDWDFLVEYTAEFWRSRVVWNSTKSRHVLNKVMGPDEWNFPVNNSAFTNAAAAQNLMFAADVAQKLGFDKELAKQWRDIAQTMFIPFDSHLQYHPEFDEFVPLNGSVKQADTIMLGFPLAIDIPETVRRNDLSTYAYCTSAHGPAMTWGMFSINLLDVDEYKEAGVMYRRQLKNIHAPFDIWSENADGSGAVNFLTGIGGYLQSILYGYLGLRYFNNSVSFNPTLIPGFVSDTSHGIIIQGFKYISLSLDVSYNTTSINI</sequence>
<dbReference type="InterPro" id="IPR005195">
    <property type="entry name" value="Glyco_hydro_65_M"/>
</dbReference>
<feature type="domain" description="Glycoside hydrolase family 65 central catalytic" evidence="9">
    <location>
        <begin position="283"/>
        <end position="483"/>
    </location>
</feature>
<dbReference type="PANTHER" id="PTHR11051">
    <property type="entry name" value="GLYCOSYL HYDROLASE-RELATED"/>
    <property type="match status" value="1"/>
</dbReference>
<reference evidence="10" key="2">
    <citation type="submission" date="2025-08" db="UniProtKB">
        <authorList>
            <consortium name="Ensembl"/>
        </authorList>
    </citation>
    <scope>IDENTIFICATION</scope>
</reference>
<dbReference type="STRING" id="51511.ENSCSAVP00000015928"/>
<keyword evidence="2" id="KW-0378">Hydrolase</keyword>
<dbReference type="Gene3D" id="1.50.10.10">
    <property type="match status" value="1"/>
</dbReference>
<evidence type="ECO:0000256" key="6">
    <source>
        <dbReference type="ARBA" id="ARBA00066430"/>
    </source>
</evidence>
<organism evidence="10 11">
    <name type="scientific">Ciona savignyi</name>
    <name type="common">Pacific transparent sea squirt</name>
    <dbReference type="NCBI Taxonomy" id="51511"/>
    <lineage>
        <taxon>Eukaryota</taxon>
        <taxon>Metazoa</taxon>
        <taxon>Chordata</taxon>
        <taxon>Tunicata</taxon>
        <taxon>Ascidiacea</taxon>
        <taxon>Phlebobranchia</taxon>
        <taxon>Cionidae</taxon>
        <taxon>Ciona</taxon>
    </lineage>
</organism>
<evidence type="ECO:0000313" key="10">
    <source>
        <dbReference type="Ensembl" id="ENSCSAVP00000015928.1"/>
    </source>
</evidence>
<evidence type="ECO:0000256" key="8">
    <source>
        <dbReference type="ARBA" id="ARBA00079982"/>
    </source>
</evidence>
<evidence type="ECO:0000256" key="3">
    <source>
        <dbReference type="ARBA" id="ARBA00023295"/>
    </source>
</evidence>
<dbReference type="InParanoid" id="H2ZEB2"/>
<name>H2ZEB2_CIOSA</name>
<dbReference type="InterPro" id="IPR012341">
    <property type="entry name" value="6hp_glycosidase-like_sf"/>
</dbReference>
<comment type="catalytic activity">
    <reaction evidence="4">
        <text>(5R)-5-O-[alpha-D-glucosyl-(1-&gt;2)-beta-D-galactosyl]-5-hydroxy-L-lysyl-[collagen] + H2O = (5R)-5-O-(beta-D-galactosyl)-5-hydroxy-L-lysyl-[collagen] + D-glucose</text>
        <dbReference type="Rhea" id="RHEA:11068"/>
        <dbReference type="Rhea" id="RHEA-COMP:12753"/>
        <dbReference type="Rhea" id="RHEA-COMP:12754"/>
        <dbReference type="ChEBI" id="CHEBI:4167"/>
        <dbReference type="ChEBI" id="CHEBI:15377"/>
        <dbReference type="ChEBI" id="CHEBI:133443"/>
        <dbReference type="ChEBI" id="CHEBI:133452"/>
        <dbReference type="EC" id="3.2.1.107"/>
    </reaction>
</comment>
<dbReference type="AlphaFoldDB" id="H2ZEB2"/>
<evidence type="ECO:0000313" key="11">
    <source>
        <dbReference type="Proteomes" id="UP000007875"/>
    </source>
</evidence>
<dbReference type="Proteomes" id="UP000007875">
    <property type="component" value="Unassembled WGS sequence"/>
</dbReference>
<dbReference type="EC" id="3.2.1.107" evidence="6"/>
<evidence type="ECO:0000256" key="5">
    <source>
        <dbReference type="ARBA" id="ARBA00053339"/>
    </source>
</evidence>
<reference evidence="11" key="1">
    <citation type="submission" date="2003-08" db="EMBL/GenBank/DDBJ databases">
        <authorList>
            <person name="Birren B."/>
            <person name="Nusbaum C."/>
            <person name="Abebe A."/>
            <person name="Abouelleil A."/>
            <person name="Adekoya E."/>
            <person name="Ait-zahra M."/>
            <person name="Allen N."/>
            <person name="Allen T."/>
            <person name="An P."/>
            <person name="Anderson M."/>
            <person name="Anderson S."/>
            <person name="Arachchi H."/>
            <person name="Armbruster J."/>
            <person name="Bachantsang P."/>
            <person name="Baldwin J."/>
            <person name="Barry A."/>
            <person name="Bayul T."/>
            <person name="Blitshsteyn B."/>
            <person name="Bloom T."/>
            <person name="Blye J."/>
            <person name="Boguslavskiy L."/>
            <person name="Borowsky M."/>
            <person name="Boukhgalter B."/>
            <person name="Brunache A."/>
            <person name="Butler J."/>
            <person name="Calixte N."/>
            <person name="Calvo S."/>
            <person name="Camarata J."/>
            <person name="Campo K."/>
            <person name="Chang J."/>
            <person name="Cheshatsang Y."/>
            <person name="Citroen M."/>
            <person name="Collymore A."/>
            <person name="Considine T."/>
            <person name="Cook A."/>
            <person name="Cooke P."/>
            <person name="Corum B."/>
            <person name="Cuomo C."/>
            <person name="David R."/>
            <person name="Dawoe T."/>
            <person name="Degray S."/>
            <person name="Dodge S."/>
            <person name="Dooley K."/>
            <person name="Dorje P."/>
            <person name="Dorjee K."/>
            <person name="Dorris L."/>
            <person name="Duffey N."/>
            <person name="Dupes A."/>
            <person name="Elkins T."/>
            <person name="Engels R."/>
            <person name="Erickson J."/>
            <person name="Farina A."/>
            <person name="Faro S."/>
            <person name="Ferreira P."/>
            <person name="Fischer H."/>
            <person name="Fitzgerald M."/>
            <person name="Foley K."/>
            <person name="Gage D."/>
            <person name="Galagan J."/>
            <person name="Gearin G."/>
            <person name="Gnerre S."/>
            <person name="Gnirke A."/>
            <person name="Goyette A."/>
            <person name="Graham J."/>
            <person name="Grandbois E."/>
            <person name="Gyaltsen K."/>
            <person name="Hafez N."/>
            <person name="Hagopian D."/>
            <person name="Hagos B."/>
            <person name="Hall J."/>
            <person name="Hatcher B."/>
            <person name="Heller A."/>
            <person name="Higgins H."/>
            <person name="Honan T."/>
            <person name="Horn A."/>
            <person name="Houde N."/>
            <person name="Hughes L."/>
            <person name="Hulme W."/>
            <person name="Husby E."/>
            <person name="Iliev I."/>
            <person name="Jaffe D."/>
            <person name="Jones C."/>
            <person name="Kamal M."/>
            <person name="Kamat A."/>
            <person name="Kamvysselis M."/>
            <person name="Karlsson E."/>
            <person name="Kells C."/>
            <person name="Kieu A."/>
            <person name="Kisner P."/>
            <person name="Kodira C."/>
            <person name="Kulbokas E."/>
            <person name="Labutti K."/>
            <person name="Lama D."/>
            <person name="Landers T."/>
            <person name="Leger J."/>
            <person name="Levine S."/>
            <person name="Lewis D."/>
            <person name="Lewis T."/>
            <person name="Lindblad-toh K."/>
            <person name="Liu X."/>
            <person name="Lokyitsang T."/>
            <person name="Lokyitsang Y."/>
            <person name="Lucien O."/>
            <person name="Lui A."/>
            <person name="Ma L.J."/>
            <person name="Mabbitt R."/>
            <person name="Macdonald J."/>
            <person name="Maclean C."/>
            <person name="Major J."/>
            <person name="Manning J."/>
            <person name="Marabella R."/>
            <person name="Maru K."/>
            <person name="Matthews C."/>
            <person name="Mauceli E."/>
            <person name="Mccarthy M."/>
            <person name="Mcdonough S."/>
            <person name="Mcghee T."/>
            <person name="Meldrim J."/>
            <person name="Meneus L."/>
            <person name="Mesirov J."/>
            <person name="Mihalev A."/>
            <person name="Mihova T."/>
            <person name="Mikkelsen T."/>
            <person name="Mlenga V."/>
            <person name="Moru K."/>
            <person name="Mozes J."/>
            <person name="Mulrain L."/>
            <person name="Munson G."/>
            <person name="Naylor J."/>
            <person name="Newes C."/>
            <person name="Nguyen C."/>
            <person name="Nguyen N."/>
            <person name="Nguyen T."/>
            <person name="Nicol R."/>
            <person name="Nielsen C."/>
            <person name="Nizzari M."/>
            <person name="Norbu C."/>
            <person name="Norbu N."/>
            <person name="O'donnell P."/>
            <person name="Okoawo O."/>
            <person name="O'leary S."/>
            <person name="Omotosho B."/>
            <person name="O'neill K."/>
            <person name="Osman S."/>
            <person name="Parker S."/>
            <person name="Perrin D."/>
            <person name="Phunkhang P."/>
            <person name="Piqani B."/>
            <person name="Purcell S."/>
            <person name="Rachupka T."/>
            <person name="Ramasamy U."/>
            <person name="Rameau R."/>
            <person name="Ray V."/>
            <person name="Raymond C."/>
            <person name="Retta R."/>
            <person name="Richardson S."/>
            <person name="Rise C."/>
            <person name="Rodriguez J."/>
            <person name="Rogers J."/>
            <person name="Rogov P."/>
            <person name="Rutman M."/>
            <person name="Schupbach R."/>
            <person name="Seaman C."/>
            <person name="Settipalli S."/>
            <person name="Sharpe T."/>
            <person name="Sheridan J."/>
            <person name="Sherpa N."/>
            <person name="Shi J."/>
            <person name="Smirnov S."/>
            <person name="Smith C."/>
            <person name="Sougnez C."/>
            <person name="Spencer B."/>
            <person name="Stalker J."/>
            <person name="Stange-thomann N."/>
            <person name="Stavropoulos S."/>
            <person name="Stetson K."/>
            <person name="Stone C."/>
            <person name="Stone S."/>
            <person name="Stubbs M."/>
            <person name="Talamas J."/>
            <person name="Tchuinga P."/>
            <person name="Tenzing P."/>
            <person name="Tesfaye S."/>
            <person name="Theodore J."/>
            <person name="Thoulutsang Y."/>
            <person name="Topham K."/>
            <person name="Towey S."/>
            <person name="Tsamla T."/>
            <person name="Tsomo N."/>
            <person name="Vallee D."/>
            <person name="Vassiliev H."/>
            <person name="Venkataraman V."/>
            <person name="Vinson J."/>
            <person name="Vo A."/>
            <person name="Wade C."/>
            <person name="Wang S."/>
            <person name="Wangchuk T."/>
            <person name="Wangdi T."/>
            <person name="Whittaker C."/>
            <person name="Wilkinson J."/>
            <person name="Wu Y."/>
            <person name="Wyman D."/>
            <person name="Yadav S."/>
            <person name="Yang S."/>
            <person name="Yang X."/>
            <person name="Yeager S."/>
            <person name="Yee E."/>
            <person name="Young G."/>
            <person name="Zainoun J."/>
            <person name="Zembeck L."/>
            <person name="Zimmer A."/>
            <person name="Zody M."/>
            <person name="Lander E."/>
        </authorList>
    </citation>
    <scope>NUCLEOTIDE SEQUENCE [LARGE SCALE GENOMIC DNA]</scope>
</reference>
<evidence type="ECO:0000256" key="2">
    <source>
        <dbReference type="ARBA" id="ARBA00022801"/>
    </source>
</evidence>
<dbReference type="HOGENOM" id="CLU_006285_4_2_1"/>
<evidence type="ECO:0000256" key="1">
    <source>
        <dbReference type="ARBA" id="ARBA00006768"/>
    </source>
</evidence>
<comment type="function">
    <text evidence="5">Catalyzes the hydrolysis of glucose from the disaccharide unit linked to hydroxylysine residues of collagen and collagen-like proteins.</text>
</comment>
<dbReference type="eggNOG" id="KOG4125">
    <property type="taxonomic scope" value="Eukaryota"/>
</dbReference>
<keyword evidence="11" id="KW-1185">Reference proteome</keyword>
<dbReference type="FunFam" id="1.50.10.10:FF:000023">
    <property type="entry name" value="Protein-glucosylgalactosylhydroxylysine glucosidase"/>
    <property type="match status" value="1"/>
</dbReference>
<dbReference type="SUPFAM" id="SSF48208">
    <property type="entry name" value="Six-hairpin glycosidases"/>
    <property type="match status" value="1"/>
</dbReference>
<reference evidence="10" key="3">
    <citation type="submission" date="2025-09" db="UniProtKB">
        <authorList>
            <consortium name="Ensembl"/>
        </authorList>
    </citation>
    <scope>IDENTIFICATION</scope>
</reference>
<protein>
    <recommendedName>
        <fullName evidence="7">Protein-glucosylgalactosylhydroxylysine glucosidase</fullName>
        <ecNumber evidence="6">3.2.1.107</ecNumber>
    </recommendedName>
    <alternativeName>
        <fullName evidence="8">Acid trehalase-like protein 1</fullName>
    </alternativeName>
</protein>
<accession>H2ZEB2</accession>
<dbReference type="InterPro" id="IPR008928">
    <property type="entry name" value="6-hairpin_glycosidase_sf"/>
</dbReference>
<comment type="similarity">
    <text evidence="1">Belongs to the glycosyl hydrolase 65 family.</text>
</comment>
<proteinExistence type="inferred from homology"/>
<dbReference type="GeneTree" id="ENSGT00390000006297"/>
<dbReference type="PANTHER" id="PTHR11051:SF8">
    <property type="entry name" value="PROTEIN-GLUCOSYLGALACTOSYLHYDROXYLYSINE GLUCOSIDASE"/>
    <property type="match status" value="1"/>
</dbReference>
<dbReference type="Pfam" id="PF03632">
    <property type="entry name" value="Glyco_hydro_65m"/>
    <property type="match status" value="1"/>
</dbReference>
<evidence type="ECO:0000256" key="4">
    <source>
        <dbReference type="ARBA" id="ARBA00051415"/>
    </source>
</evidence>
<evidence type="ECO:0000256" key="7">
    <source>
        <dbReference type="ARBA" id="ARBA00071505"/>
    </source>
</evidence>
<dbReference type="GO" id="GO:0005975">
    <property type="term" value="P:carbohydrate metabolic process"/>
    <property type="evidence" value="ECO:0007669"/>
    <property type="project" value="InterPro"/>
</dbReference>
<dbReference type="GO" id="GO:0047402">
    <property type="term" value="F:protein-glucosylgalactosylhydroxylysine glucosidase activity"/>
    <property type="evidence" value="ECO:0007669"/>
    <property type="project" value="UniProtKB-EC"/>
</dbReference>
<dbReference type="OMA" id="DKAWPIA"/>
<keyword evidence="3" id="KW-0326">Glycosidase</keyword>
<evidence type="ECO:0000259" key="9">
    <source>
        <dbReference type="Pfam" id="PF03632"/>
    </source>
</evidence>
<dbReference type="Ensembl" id="ENSCSAVT00000016107.1">
    <property type="protein sequence ID" value="ENSCSAVP00000015928.1"/>
    <property type="gene ID" value="ENSCSAVG00000009375.1"/>
</dbReference>